<feature type="region of interest" description="Disordered" evidence="6">
    <location>
        <begin position="145"/>
        <end position="188"/>
    </location>
</feature>
<dbReference type="Pfam" id="PF07724">
    <property type="entry name" value="AAA_2"/>
    <property type="match status" value="1"/>
</dbReference>
<feature type="binding site" evidence="5">
    <location>
        <begin position="64"/>
        <end position="69"/>
    </location>
    <ligand>
        <name>ATP</name>
        <dbReference type="ChEBI" id="CHEBI:30616"/>
    </ligand>
</feature>
<dbReference type="PANTHER" id="PTHR48102:SF3">
    <property type="entry name" value="ATP-DEPENDENT PROTEASE ATPASE SUBUNIT HSLU"/>
    <property type="match status" value="1"/>
</dbReference>
<dbReference type="GO" id="GO:0043335">
    <property type="term" value="P:protein unfolding"/>
    <property type="evidence" value="ECO:0007669"/>
    <property type="project" value="UniProtKB-UniRule"/>
</dbReference>
<evidence type="ECO:0000259" key="7">
    <source>
        <dbReference type="SMART" id="SM00382"/>
    </source>
</evidence>
<dbReference type="InterPro" id="IPR003959">
    <property type="entry name" value="ATPase_AAA_core"/>
</dbReference>
<dbReference type="Gene3D" id="3.40.50.300">
    <property type="entry name" value="P-loop containing nucleotide triphosphate hydrolases"/>
    <property type="match status" value="2"/>
</dbReference>
<dbReference type="Gene3D" id="1.10.8.60">
    <property type="match status" value="1"/>
</dbReference>
<dbReference type="Pfam" id="PF00004">
    <property type="entry name" value="AAA"/>
    <property type="match status" value="1"/>
</dbReference>
<comment type="subcellular location">
    <subcellularLocation>
        <location evidence="5">Cytoplasm</location>
    </subcellularLocation>
</comment>
<keyword evidence="2 5" id="KW-0547">Nucleotide-binding</keyword>
<dbReference type="GO" id="GO:0009376">
    <property type="term" value="C:HslUV protease complex"/>
    <property type="evidence" value="ECO:0007669"/>
    <property type="project" value="UniProtKB-UniRule"/>
</dbReference>
<organism evidence="9 10">
    <name type="scientific">Staphylococcus equorum</name>
    <dbReference type="NCBI Taxonomy" id="246432"/>
    <lineage>
        <taxon>Bacteria</taxon>
        <taxon>Bacillati</taxon>
        <taxon>Bacillota</taxon>
        <taxon>Bacilli</taxon>
        <taxon>Bacillales</taxon>
        <taxon>Staphylococcaceae</taxon>
        <taxon>Staphylococcus</taxon>
    </lineage>
</organism>
<feature type="binding site" evidence="5">
    <location>
        <position position="22"/>
    </location>
    <ligand>
        <name>ATP</name>
        <dbReference type="ChEBI" id="CHEBI:30616"/>
    </ligand>
</feature>
<dbReference type="RefSeq" id="WP_277582258.1">
    <property type="nucleotide sequence ID" value="NZ_JAMBPV010000012.1"/>
</dbReference>
<dbReference type="SMART" id="SM00382">
    <property type="entry name" value="AAA"/>
    <property type="match status" value="1"/>
</dbReference>
<comment type="caution">
    <text evidence="9">The sequence shown here is derived from an EMBL/GenBank/DDBJ whole genome shotgun (WGS) entry which is preliminary data.</text>
</comment>
<evidence type="ECO:0000256" key="6">
    <source>
        <dbReference type="SAM" id="MobiDB-lite"/>
    </source>
</evidence>
<dbReference type="HAMAP" id="MF_00249">
    <property type="entry name" value="HslU"/>
    <property type="match status" value="1"/>
</dbReference>
<dbReference type="PANTHER" id="PTHR48102">
    <property type="entry name" value="ATP-DEPENDENT CLP PROTEASE ATP-BINDING SUBUNIT CLPX-LIKE, MITOCHONDRIAL-RELATED"/>
    <property type="match status" value="1"/>
</dbReference>
<dbReference type="NCBIfam" id="NF003544">
    <property type="entry name" value="PRK05201.1"/>
    <property type="match status" value="1"/>
</dbReference>
<dbReference type="FunFam" id="3.40.50.300:FF:000220">
    <property type="entry name" value="ATP-dependent protease ATPase subunit HslU"/>
    <property type="match status" value="1"/>
</dbReference>
<comment type="subunit">
    <text evidence="5">A double ring-shaped homohexamer of HslV is capped on each side by a ring-shaped HslU homohexamer. The assembly of the HslU/HslV complex is dependent on binding of ATP.</text>
</comment>
<keyword evidence="9" id="KW-0378">Hydrolase</keyword>
<keyword evidence="3 5" id="KW-0067">ATP-binding</keyword>
<name>A0A9X4LCZ6_9STAP</name>
<dbReference type="Proteomes" id="UP001152302">
    <property type="component" value="Unassembled WGS sequence"/>
</dbReference>
<dbReference type="NCBIfam" id="TIGR00390">
    <property type="entry name" value="hslU"/>
    <property type="match status" value="1"/>
</dbReference>
<dbReference type="GO" id="GO:0016887">
    <property type="term" value="F:ATP hydrolysis activity"/>
    <property type="evidence" value="ECO:0007669"/>
    <property type="project" value="InterPro"/>
</dbReference>
<evidence type="ECO:0000256" key="5">
    <source>
        <dbReference type="HAMAP-Rule" id="MF_00249"/>
    </source>
</evidence>
<gene>
    <name evidence="5 9" type="primary">hslU</name>
    <name evidence="9" type="ORF">M4L21_14385</name>
</gene>
<evidence type="ECO:0000259" key="8">
    <source>
        <dbReference type="SMART" id="SM01086"/>
    </source>
</evidence>
<feature type="domain" description="Clp ATPase C-terminal" evidence="8">
    <location>
        <begin position="363"/>
        <end position="459"/>
    </location>
</feature>
<comment type="function">
    <text evidence="5">ATPase subunit of a proteasome-like degradation complex; this subunit has chaperone activity. The binding of ATP and its subsequent hydrolysis by HslU are essential for unfolding of protein substrates subsequently hydrolyzed by HslV. HslU recognizes the N-terminal part of its protein substrates and unfolds these before they are guided to HslV for hydrolysis.</text>
</comment>
<comment type="similarity">
    <text evidence="1 5">Belongs to the ClpX chaperone family. HslU subfamily.</text>
</comment>
<evidence type="ECO:0000256" key="1">
    <source>
        <dbReference type="ARBA" id="ARBA00009771"/>
    </source>
</evidence>
<dbReference type="CDD" id="cd19498">
    <property type="entry name" value="RecA-like_HslU"/>
    <property type="match status" value="1"/>
</dbReference>
<dbReference type="AlphaFoldDB" id="A0A9X4LCZ6"/>
<dbReference type="GO" id="GO:0008233">
    <property type="term" value="F:peptidase activity"/>
    <property type="evidence" value="ECO:0007669"/>
    <property type="project" value="UniProtKB-KW"/>
</dbReference>
<dbReference type="InterPro" id="IPR027417">
    <property type="entry name" value="P-loop_NTPase"/>
</dbReference>
<dbReference type="InterPro" id="IPR004491">
    <property type="entry name" value="HslU"/>
</dbReference>
<sequence length="471" mass="52851">METTGIKLTPKDIVSKLNEYIVGQDDAKRKVAIALRNRYRRSLLDEEAKQEIAPKNILMIGPTGVGKTEIARRMAKVVGAPFIKIEATKFTEVGYVGRDVESMVRDLVDIAIRLVKEQKKALVEEEAKQKANEKLVKLLVPSMKKKANNTNNSGNNPLESLFGGSMPNFGQNNDEEEETPTDEVKTKRSEIKQQLLNGELEEEKVRLKVEQDPGAMGMLGTNQNEQMQDMMNQLMPKKKVEREVPVQTARKILTDQFADELIDQESANQQAIELAEQMGIIFIDEIDKVATSNQNSGQDVSRQGVQRDILPILEGSMVQTKYGTVNTEHMLFIGAGAFHVAKPSDLIPELQGRFPIRVELESLSVEDFVRILTEPKLSLIKQYEALLQTEEVTVNFTNDAIKRLAEIAFQVNQDTDNIGARRLHTILEKMLEDLSFEAPSMPNAVVDITPQYVDDKLKSISTNKDLSAFIL</sequence>
<evidence type="ECO:0000256" key="2">
    <source>
        <dbReference type="ARBA" id="ARBA00022741"/>
    </source>
</evidence>
<keyword evidence="9" id="KW-0645">Protease</keyword>
<feature type="binding site" evidence="5">
    <location>
        <position position="421"/>
    </location>
    <ligand>
        <name>ATP</name>
        <dbReference type="ChEBI" id="CHEBI:30616"/>
    </ligand>
</feature>
<dbReference type="InterPro" id="IPR050052">
    <property type="entry name" value="ATP-dep_Clp_protease_ClpX"/>
</dbReference>
<dbReference type="SMART" id="SM01086">
    <property type="entry name" value="ClpB_D2-small"/>
    <property type="match status" value="1"/>
</dbReference>
<dbReference type="InterPro" id="IPR003593">
    <property type="entry name" value="AAA+_ATPase"/>
</dbReference>
<dbReference type="GO" id="GO:0036402">
    <property type="term" value="F:proteasome-activating activity"/>
    <property type="evidence" value="ECO:0007669"/>
    <property type="project" value="UniProtKB-UniRule"/>
</dbReference>
<evidence type="ECO:0000313" key="10">
    <source>
        <dbReference type="Proteomes" id="UP001152302"/>
    </source>
</evidence>
<dbReference type="InterPro" id="IPR019489">
    <property type="entry name" value="Clp_ATPase_C"/>
</dbReference>
<keyword evidence="4 5" id="KW-0143">Chaperone</keyword>
<protein>
    <recommendedName>
        <fullName evidence="5">ATP-dependent protease ATPase subunit HslU</fullName>
    </recommendedName>
    <alternativeName>
        <fullName evidence="5">Unfoldase HslU</fullName>
    </alternativeName>
</protein>
<keyword evidence="5" id="KW-0963">Cytoplasm</keyword>
<proteinExistence type="inferred from homology"/>
<reference evidence="9" key="1">
    <citation type="submission" date="2022-05" db="EMBL/GenBank/DDBJ databases">
        <title>Comparative genomics of Staphylococcus equorum isolates.</title>
        <authorList>
            <person name="Luelf R.H."/>
        </authorList>
    </citation>
    <scope>NUCLEOTIDE SEQUENCE</scope>
    <source>
        <strain evidence="9">TMW 2.2343</strain>
    </source>
</reference>
<dbReference type="GO" id="GO:0005524">
    <property type="term" value="F:ATP binding"/>
    <property type="evidence" value="ECO:0007669"/>
    <property type="project" value="UniProtKB-UniRule"/>
</dbReference>
<dbReference type="SUPFAM" id="SSF52540">
    <property type="entry name" value="P-loop containing nucleoside triphosphate hydrolases"/>
    <property type="match status" value="1"/>
</dbReference>
<evidence type="ECO:0000256" key="4">
    <source>
        <dbReference type="ARBA" id="ARBA00023186"/>
    </source>
</evidence>
<evidence type="ECO:0000313" key="9">
    <source>
        <dbReference type="EMBL" id="MDG0860484.1"/>
    </source>
</evidence>
<dbReference type="EMBL" id="JAMBPX010000013">
    <property type="protein sequence ID" value="MDG0860484.1"/>
    <property type="molecule type" value="Genomic_DNA"/>
</dbReference>
<feature type="binding site" evidence="5">
    <location>
        <position position="349"/>
    </location>
    <ligand>
        <name>ATP</name>
        <dbReference type="ChEBI" id="CHEBI:30616"/>
    </ligand>
</feature>
<feature type="domain" description="AAA+ ATPase" evidence="7">
    <location>
        <begin position="53"/>
        <end position="360"/>
    </location>
</feature>
<evidence type="ECO:0000256" key="3">
    <source>
        <dbReference type="ARBA" id="ARBA00022840"/>
    </source>
</evidence>
<accession>A0A9X4LCZ6</accession>
<feature type="binding site" evidence="5">
    <location>
        <position position="284"/>
    </location>
    <ligand>
        <name>ATP</name>
        <dbReference type="ChEBI" id="CHEBI:30616"/>
    </ligand>
</feature>